<evidence type="ECO:0000313" key="1">
    <source>
        <dbReference type="EMBL" id="UXN67872.1"/>
    </source>
</evidence>
<geneLocation type="plasmid" evidence="1 2">
    <name>p_unnamed1</name>
</geneLocation>
<keyword evidence="2" id="KW-1185">Reference proteome</keyword>
<protein>
    <recommendedName>
        <fullName evidence="3">Lipoprotein</fullName>
    </recommendedName>
</protein>
<reference evidence="1 2" key="1">
    <citation type="submission" date="2022-09" db="EMBL/GenBank/DDBJ databases">
        <title>Interaction between co-microsymbionts with complementary sets of symbiotic genes in legume-rhizobium systems.</title>
        <authorList>
            <person name="Safronova V."/>
            <person name="Sazanova A."/>
            <person name="Afonin A."/>
            <person name="Chirak E."/>
        </authorList>
    </citation>
    <scope>NUCLEOTIDE SEQUENCE [LARGE SCALE GENOMIC DNA]</scope>
    <source>
        <strain evidence="1 2">A18/4-1</strain>
        <plasmid evidence="1 2">p_unnamed1</plasmid>
    </source>
</reference>
<proteinExistence type="predicted"/>
<sequence>MATAVVACSVSSATADEWTTTQSGGSTIEVPQFFIDGPISALIWGDKDFGSVYVPDHPITLRQYRTESDARPYVYLTETVAAQAREITYEVDKDHLGVISGFADNQIFYAACRRDEAENWCIDIFYDAARKSEFSPIVDRIALSFINDKTGGS</sequence>
<organism evidence="1 2">
    <name type="scientific">Devosia neptuniae</name>
    <dbReference type="NCBI Taxonomy" id="191302"/>
    <lineage>
        <taxon>Bacteria</taxon>
        <taxon>Pseudomonadati</taxon>
        <taxon>Pseudomonadota</taxon>
        <taxon>Alphaproteobacteria</taxon>
        <taxon>Hyphomicrobiales</taxon>
        <taxon>Devosiaceae</taxon>
        <taxon>Devosia</taxon>
    </lineage>
</organism>
<dbReference type="Proteomes" id="UP001061862">
    <property type="component" value="Plasmid p_unnamed1"/>
</dbReference>
<keyword evidence="1" id="KW-0614">Plasmid</keyword>
<name>A0ABY6C9W4_9HYPH</name>
<evidence type="ECO:0008006" key="3">
    <source>
        <dbReference type="Google" id="ProtNLM"/>
    </source>
</evidence>
<evidence type="ECO:0000313" key="2">
    <source>
        <dbReference type="Proteomes" id="UP001061862"/>
    </source>
</evidence>
<accession>A0ABY6C9W4</accession>
<dbReference type="EMBL" id="CP104964">
    <property type="protein sequence ID" value="UXN67872.1"/>
    <property type="molecule type" value="Genomic_DNA"/>
</dbReference>
<dbReference type="RefSeq" id="WP_162740019.1">
    <property type="nucleotide sequence ID" value="NZ_CP104964.1"/>
</dbReference>
<gene>
    <name evidence="1" type="ORF">N8A98_02085</name>
</gene>